<dbReference type="Pfam" id="PF00082">
    <property type="entry name" value="Peptidase_S8"/>
    <property type="match status" value="1"/>
</dbReference>
<feature type="domain" description="Rhamnogalacturonase A/B/Epimerase-like pectate lyase" evidence="7">
    <location>
        <begin position="134"/>
        <end position="366"/>
    </location>
</feature>
<feature type="chain" id="PRO_5042512456" description="Exo-beta-1,3-glucanase" evidence="5">
    <location>
        <begin position="20"/>
        <end position="2111"/>
    </location>
</feature>
<dbReference type="InterPro" id="IPR023828">
    <property type="entry name" value="Peptidase_S8_Ser-AS"/>
</dbReference>
<evidence type="ECO:0000256" key="3">
    <source>
        <dbReference type="ARBA" id="ARBA00022825"/>
    </source>
</evidence>
<dbReference type="InterPro" id="IPR011050">
    <property type="entry name" value="Pectin_lyase_fold/virulence"/>
</dbReference>
<name>A0AAJ0CPQ8_9HYPO</name>
<keyword evidence="2" id="KW-0378">Hydrolase</keyword>
<dbReference type="PANTHER" id="PTHR33928:SF2">
    <property type="entry name" value="PECTATE LYASE SUPERFAMILY PROTEIN DOMAIN-CONTAINING PROTEIN-RELATED"/>
    <property type="match status" value="1"/>
</dbReference>
<keyword evidence="1" id="KW-0645">Protease</keyword>
<evidence type="ECO:0000313" key="8">
    <source>
        <dbReference type="EMBL" id="KAK2598031.1"/>
    </source>
</evidence>
<dbReference type="CDD" id="cd23668">
    <property type="entry name" value="GH55_beta13glucanase-like"/>
    <property type="match status" value="1"/>
</dbReference>
<dbReference type="GO" id="GO:0004252">
    <property type="term" value="F:serine-type endopeptidase activity"/>
    <property type="evidence" value="ECO:0007669"/>
    <property type="project" value="InterPro"/>
</dbReference>
<feature type="region of interest" description="Disordered" evidence="4">
    <location>
        <begin position="1820"/>
        <end position="1858"/>
    </location>
</feature>
<dbReference type="GO" id="GO:0004650">
    <property type="term" value="F:polygalacturonase activity"/>
    <property type="evidence" value="ECO:0007669"/>
    <property type="project" value="InterPro"/>
</dbReference>
<dbReference type="Gene3D" id="2.160.20.10">
    <property type="entry name" value="Single-stranded right-handed beta-helix, Pectin lyase-like"/>
    <property type="match status" value="2"/>
</dbReference>
<feature type="signal peptide" evidence="5">
    <location>
        <begin position="1"/>
        <end position="19"/>
    </location>
</feature>
<feature type="compositionally biased region" description="Low complexity" evidence="4">
    <location>
        <begin position="1115"/>
        <end position="1137"/>
    </location>
</feature>
<evidence type="ECO:0000256" key="1">
    <source>
        <dbReference type="ARBA" id="ARBA00022670"/>
    </source>
</evidence>
<keyword evidence="5" id="KW-0732">Signal</keyword>
<dbReference type="InterPro" id="IPR036852">
    <property type="entry name" value="Peptidase_S8/S53_dom_sf"/>
</dbReference>
<evidence type="ECO:0000259" key="7">
    <source>
        <dbReference type="Pfam" id="PF12708"/>
    </source>
</evidence>
<comment type="caution">
    <text evidence="8">The sequence shown here is derived from an EMBL/GenBank/DDBJ whole genome shotgun (WGS) entry which is preliminary data.</text>
</comment>
<dbReference type="EMBL" id="JASWJB010000102">
    <property type="protein sequence ID" value="KAK2598031.1"/>
    <property type="molecule type" value="Genomic_DNA"/>
</dbReference>
<evidence type="ECO:0000256" key="2">
    <source>
        <dbReference type="ARBA" id="ARBA00022801"/>
    </source>
</evidence>
<organism evidence="8 9">
    <name type="scientific">Conoideocrella luteorostrata</name>
    <dbReference type="NCBI Taxonomy" id="1105319"/>
    <lineage>
        <taxon>Eukaryota</taxon>
        <taxon>Fungi</taxon>
        <taxon>Dikarya</taxon>
        <taxon>Ascomycota</taxon>
        <taxon>Pezizomycotina</taxon>
        <taxon>Sordariomycetes</taxon>
        <taxon>Hypocreomycetidae</taxon>
        <taxon>Hypocreales</taxon>
        <taxon>Clavicipitaceae</taxon>
        <taxon>Conoideocrella</taxon>
    </lineage>
</organism>
<keyword evidence="3" id="KW-0720">Serine protease</keyword>
<sequence>MRLRAGAAIALACLGTALARDNATDTGLADGPKPPPSYMVDNQHNWFHSAPDKGSQNGAVWLESGSLENYTANARHISTNETQGGFSGSGPKYARKLLSVGNTRAASSSYWLPQLAAKGKQPYANGGKSDYKVFRNVVDDFKADNTGEKDATEAINAAILDGNRCGQECGNTFSQGAIVYFPAGTYKICRPIVQLYYTQLIGDPNDRPIIKGCDEFQGIALIDTDPYIPGGGGQNWYINQNQFFRQIRNFVFDLTDMPLSTADKDQQLVPTGIHWQVSQACSLQNLKFKMPIGDNATHVGIFMENGSGGFVSDLEFEGGNIAWRAGSQQYTAINLKFKNCLTAVQMVWDWGFNWQRIEIDHSYVGFNISGRGGDTGQGIGSVSIIDCKISNTPTAILTRSGGAGDNGAPNIVLDNLQLSGVDTAVKTDKGDTLLSGGSSVDHWTFGKSYNGTKAEQSSGEIENVPKMATSLKDGGKLFYRARPQYETASLDQFLVATDEGCSNDGTGDNADAINAFLQKAKSQSKIAFFPAGVYRVGSTVTIPVGSVVQGSLWSQIQGAGVFFSNMQDPQVVVKVGEKGDKGKMEIVEMIFGVQGATAGAIVLEWNIHEGGQGSAAMWDSHVRVGGATGSSLDFAGCPRLEFNENCICASMLFHVTPKASGYFENMWVWLADHDNDMSVYDDPDPTANQISLYAARGTLIESQGPSWFYGTGSEHAVLYQYQLHKAKDVYLGHIQSETPYYQPDPLPPRPFDIAKKFPGDPDFSSCKTDDCKAAWGLRIVDSEGITIHSAGLYSFFQNYKQFCVPDHNCQERICEVKGSKNIILYNVFTVGSVDSVSGINNGSVPQKDTQNGFSTEISVWRPLDGDDETNIVYIDTTVWEGGMVQCSLPCTFVLPTSSLPSPKTLGPLHYTIPVEWGSTGSKTLSNGAVQTVFSKTTSTLTVEGPAQVITKMSYSNIPMSSGAKRGRILYHESVDMGNLTVSLPDGSGGSTSRVISLPPWPHNTYPNTADQGVGPRGKPQPDLFHTPITTTLSATGSTVLTLSFPTTVSPVTFQCPPSAAITFNTPATVITPVCDGRQTVYGFTCPGTKLVTFLGPTVAPYTVDCTLSTSVPARTTDPTTTSDSSTTTPPPVWTDWPGASAQPVTTDVTSTTHSGGLIVVPCRIWFFNFCPRGVKGWKIPLPTGTIGPGPPPPDLISRWTIEGGRIPPWPKITIHPGPSLEVEDEPEDCKTETVKACADNIVTMTSVDNVGSTHTESSTSRECASIYGCSVTGTTSTSISTTKISACPLPTNKMRRSVDRPVIEARDDYPVIAPPGCPANALVFPRNPESFSDIKSVLDEKYSGKYDTVGGTNNAGMAYVLFYFVNYLDSETFQKLKDMTSKVKDIYYNDQRNSQAGDTGAQTDALDTLVDLNLDPDFDSGRSSGLYNNTEFHSAKKAARDLGTSKNIQSALWSESLISYPAAEIDFNPPADQKWPTVFEEPLYTFFYHAAAGTGQTVYVIGEYSFKKDHSEFTGKDIKEIKPSVHLGVNGPDFYADPNHGTAVVSKIVGNTLGSCPGCSVRVMVPQRYGGRRKEFNCNADYVSMLNDALNDIKKQKNQGRSVINMSWIMFPWGNVDSVKDALLYILKQLNSEEVSLVASSGNDALREYYMDTWPSLFGAPDLSNSDGLPNLITAGATDKFSRQWSGSQYADWITTHAEGHNTWVATDASTNSGHAWKQASGTSFSAPQVAGLVAYLRSLPSKWQTSLQDPANVKKMVQILHRRVYPRDTTVEPLNTPWMKMIWNGQIGKYSCLVDYDTNWPGRHKCPFIPEPADLPTYDCNTSPHSKRDNPLQGGSGGTCLSPGSGSDDGGSFGFTDAPTPDPICPSGTDCGGRLCKGYWCDENPVGPPPGSLDPKDPENLNGNDDGGDKPILCQVNSGCKSLTCPKDKVGVCSGGYCKCSDRVRGGDRECYSTQSCQGYSCASGQGPDCIRGYCTCRDKSCSTVSDCGCDWNQKGSCTNSTCTCIGVSYSVTKYRRCLPVGQGCAAWATLYNEWHEVARISNAHDGCRSQKPFQDFCIDEQKNRLKFTLENDVPRCLTTDGQWYRNEDTDCPEGNRCSKLRYTQVQCNW</sequence>
<dbReference type="InterPro" id="IPR012334">
    <property type="entry name" value="Pectin_lyas_fold"/>
</dbReference>
<dbReference type="Pfam" id="PF12708">
    <property type="entry name" value="Pect-lyase_RHGA_epim"/>
    <property type="match status" value="2"/>
</dbReference>
<dbReference type="CDD" id="cd00306">
    <property type="entry name" value="Peptidases_S8_S53"/>
    <property type="match status" value="1"/>
</dbReference>
<dbReference type="PROSITE" id="PS00138">
    <property type="entry name" value="SUBTILASE_SER"/>
    <property type="match status" value="1"/>
</dbReference>
<proteinExistence type="predicted"/>
<accession>A0AAJ0CPQ8</accession>
<dbReference type="InterPro" id="IPR000209">
    <property type="entry name" value="Peptidase_S8/S53_dom"/>
</dbReference>
<evidence type="ECO:0000256" key="5">
    <source>
        <dbReference type="SAM" id="SignalP"/>
    </source>
</evidence>
<reference evidence="8" key="1">
    <citation type="submission" date="2023-06" db="EMBL/GenBank/DDBJ databases">
        <title>Conoideocrella luteorostrata (Hypocreales: Clavicipitaceae), a potential biocontrol fungus for elongate hemlock scale in United States Christmas tree production areas.</title>
        <authorList>
            <person name="Barrett H."/>
            <person name="Lovett B."/>
            <person name="Macias A.M."/>
            <person name="Stajich J.E."/>
            <person name="Kasson M.T."/>
        </authorList>
    </citation>
    <scope>NUCLEOTIDE SEQUENCE</scope>
    <source>
        <strain evidence="8">ARSEF 14590</strain>
    </source>
</reference>
<protein>
    <recommendedName>
        <fullName evidence="10">Exo-beta-1,3-glucanase</fullName>
    </recommendedName>
</protein>
<feature type="domain" description="Peptidase S8/S53" evidence="6">
    <location>
        <begin position="1529"/>
        <end position="1747"/>
    </location>
</feature>
<evidence type="ECO:0000256" key="4">
    <source>
        <dbReference type="SAM" id="MobiDB-lite"/>
    </source>
</evidence>
<dbReference type="Proteomes" id="UP001251528">
    <property type="component" value="Unassembled WGS sequence"/>
</dbReference>
<evidence type="ECO:0008006" key="10">
    <source>
        <dbReference type="Google" id="ProtNLM"/>
    </source>
</evidence>
<dbReference type="InterPro" id="IPR039279">
    <property type="entry name" value="QRT3-like"/>
</dbReference>
<dbReference type="SUPFAM" id="SSF51126">
    <property type="entry name" value="Pectin lyase-like"/>
    <property type="match status" value="2"/>
</dbReference>
<dbReference type="PANTHER" id="PTHR33928">
    <property type="entry name" value="POLYGALACTURONASE QRT3"/>
    <property type="match status" value="1"/>
</dbReference>
<dbReference type="Gene3D" id="3.40.50.200">
    <property type="entry name" value="Peptidase S8/S53 domain"/>
    <property type="match status" value="1"/>
</dbReference>
<feature type="domain" description="Rhamnogalacturonase A/B/Epimerase-like pectate lyase" evidence="7">
    <location>
        <begin position="496"/>
        <end position="552"/>
    </location>
</feature>
<feature type="region of interest" description="Disordered" evidence="4">
    <location>
        <begin position="1110"/>
        <end position="1148"/>
    </location>
</feature>
<evidence type="ECO:0000313" key="9">
    <source>
        <dbReference type="Proteomes" id="UP001251528"/>
    </source>
</evidence>
<dbReference type="SUPFAM" id="SSF52743">
    <property type="entry name" value="Subtilisin-like"/>
    <property type="match status" value="1"/>
</dbReference>
<dbReference type="GO" id="GO:0006508">
    <property type="term" value="P:proteolysis"/>
    <property type="evidence" value="ECO:0007669"/>
    <property type="project" value="UniProtKB-KW"/>
</dbReference>
<evidence type="ECO:0000259" key="6">
    <source>
        <dbReference type="Pfam" id="PF00082"/>
    </source>
</evidence>
<dbReference type="InterPro" id="IPR024535">
    <property type="entry name" value="RHGA/B-epi-like_pectate_lyase"/>
</dbReference>
<keyword evidence="9" id="KW-1185">Reference proteome</keyword>
<feature type="region of interest" description="Disordered" evidence="4">
    <location>
        <begin position="23"/>
        <end position="52"/>
    </location>
</feature>
<gene>
    <name evidence="8" type="ORF">QQS21_005868</name>
</gene>